<keyword evidence="2" id="KW-1185">Reference proteome</keyword>
<dbReference type="Proteomes" id="UP000015241">
    <property type="component" value="Unassembled WGS sequence"/>
</dbReference>
<name>S8FGF1_FOMSC</name>
<reference evidence="1 2" key="1">
    <citation type="journal article" date="2012" name="Science">
        <title>The Paleozoic origin of enzymatic lignin decomposition reconstructed from 31 fungal genomes.</title>
        <authorList>
            <person name="Floudas D."/>
            <person name="Binder M."/>
            <person name="Riley R."/>
            <person name="Barry K."/>
            <person name="Blanchette R.A."/>
            <person name="Henrissat B."/>
            <person name="Martinez A.T."/>
            <person name="Otillar R."/>
            <person name="Spatafora J.W."/>
            <person name="Yadav J.S."/>
            <person name="Aerts A."/>
            <person name="Benoit I."/>
            <person name="Boyd A."/>
            <person name="Carlson A."/>
            <person name="Copeland A."/>
            <person name="Coutinho P.M."/>
            <person name="de Vries R.P."/>
            <person name="Ferreira P."/>
            <person name="Findley K."/>
            <person name="Foster B."/>
            <person name="Gaskell J."/>
            <person name="Glotzer D."/>
            <person name="Gorecki P."/>
            <person name="Heitman J."/>
            <person name="Hesse C."/>
            <person name="Hori C."/>
            <person name="Igarashi K."/>
            <person name="Jurgens J.A."/>
            <person name="Kallen N."/>
            <person name="Kersten P."/>
            <person name="Kohler A."/>
            <person name="Kuees U."/>
            <person name="Kumar T.K.A."/>
            <person name="Kuo A."/>
            <person name="LaButti K."/>
            <person name="Larrondo L.F."/>
            <person name="Lindquist E."/>
            <person name="Ling A."/>
            <person name="Lombard V."/>
            <person name="Lucas S."/>
            <person name="Lundell T."/>
            <person name="Martin R."/>
            <person name="McLaughlin D.J."/>
            <person name="Morgenstern I."/>
            <person name="Morin E."/>
            <person name="Murat C."/>
            <person name="Nagy L.G."/>
            <person name="Nolan M."/>
            <person name="Ohm R.A."/>
            <person name="Patyshakuliyeva A."/>
            <person name="Rokas A."/>
            <person name="Ruiz-Duenas F.J."/>
            <person name="Sabat G."/>
            <person name="Salamov A."/>
            <person name="Samejima M."/>
            <person name="Schmutz J."/>
            <person name="Slot J.C."/>
            <person name="St John F."/>
            <person name="Stenlid J."/>
            <person name="Sun H."/>
            <person name="Sun S."/>
            <person name="Syed K."/>
            <person name="Tsang A."/>
            <person name="Wiebenga A."/>
            <person name="Young D."/>
            <person name="Pisabarro A."/>
            <person name="Eastwood D.C."/>
            <person name="Martin F."/>
            <person name="Cullen D."/>
            <person name="Grigoriev I.V."/>
            <person name="Hibbett D.S."/>
        </authorList>
    </citation>
    <scope>NUCLEOTIDE SEQUENCE</scope>
    <source>
        <strain evidence="2">FP-58527</strain>
    </source>
</reference>
<gene>
    <name evidence="1" type="ORF">FOMPIDRAFT_84401</name>
</gene>
<proteinExistence type="predicted"/>
<protein>
    <recommendedName>
        <fullName evidence="3">F-box domain-containing protein</fullName>
    </recommendedName>
</protein>
<organism evidence="1 2">
    <name type="scientific">Fomitopsis schrenkii</name>
    <name type="common">Brown rot fungus</name>
    <dbReference type="NCBI Taxonomy" id="2126942"/>
    <lineage>
        <taxon>Eukaryota</taxon>
        <taxon>Fungi</taxon>
        <taxon>Dikarya</taxon>
        <taxon>Basidiomycota</taxon>
        <taxon>Agaricomycotina</taxon>
        <taxon>Agaricomycetes</taxon>
        <taxon>Polyporales</taxon>
        <taxon>Fomitopsis</taxon>
    </lineage>
</organism>
<dbReference type="EMBL" id="KE504175">
    <property type="protein sequence ID" value="EPS97489.1"/>
    <property type="molecule type" value="Genomic_DNA"/>
</dbReference>
<sequence length="325" mass="36371">MPLPSSVKLEALLTEQPDILPLVRDLTLTLALRELSWLSVFTKLTTLEIMPTESSFDPKDPIIIKLTEDFRLPSVTTLSITNFYPSTSIELALLLACFPNVLALTVGTEDEGDEDVVEDLQEEVLPKSLPLAVSHLRKLTYVDSLCIQILPMIMRSTGTSLEYANLVLWVPPRWESLSRFLDFSTNTHLVRLSLKIDIPPDDGWTAYLAAALTHLSSSHTSLRQITLTPIIRHHVFLGDPGEALGIELARVLAELPNLTVTFCEWIDFSDAQTDLRKKLRLSCCHLTAYTQRLRWGALCDLELLDDDGEGSASALWAWPSMFISN</sequence>
<dbReference type="InParanoid" id="S8FGF1"/>
<dbReference type="AlphaFoldDB" id="S8FGF1"/>
<dbReference type="HOGENOM" id="CLU_855390_0_0_1"/>
<evidence type="ECO:0000313" key="1">
    <source>
        <dbReference type="EMBL" id="EPS97489.1"/>
    </source>
</evidence>
<accession>S8FGF1</accession>
<evidence type="ECO:0008006" key="3">
    <source>
        <dbReference type="Google" id="ProtNLM"/>
    </source>
</evidence>
<evidence type="ECO:0000313" key="2">
    <source>
        <dbReference type="Proteomes" id="UP000015241"/>
    </source>
</evidence>